<dbReference type="InterPro" id="IPR011659">
    <property type="entry name" value="WD40"/>
</dbReference>
<comment type="caution">
    <text evidence="6">The sequence shown here is derived from an EMBL/GenBank/DDBJ whole genome shotgun (WGS) entry which is preliminary data.</text>
</comment>
<dbReference type="PANTHER" id="PTHR30329:SF21">
    <property type="entry name" value="LIPOPROTEIN YIAD-RELATED"/>
    <property type="match status" value="1"/>
</dbReference>
<sequence>MDFKFNFNSVYCGIFVFFIGVLNIQTISAQSESCAEPNKKAVKLFEKAAQVRFKGSEAYGDLVEATKIDENYVDAFFVLADINMQKYKNDPLRYQGEGNKALKYWLNAIQACPSFRNYEVSYLLADHYFVRKQYKEAQPLLESYVKNANPNKRNELPKAKERLESINSYLKLMEEPVPFNPIQLKGPGTADDEYLPMLSPDNRYLFFTRKSEVNDRNSAFGPKIKEQLTQASQMTLDSFSRGIPMPQPFNQGEYQGGNCMSVDNKMMFVTVVQMENIQGRGFANADIYYSEMKDGRWTDLKSIGANINGRTTWEGQPSISADNKTLYFASARGENNFGGMDIYKVERKSDGSWSNPINLGENINTSGNDKSPFVHSDSYTLYFASDGHVGVGGFDIYYAKIDQEGNFLKPTNIGYPINTEKDEHGFIVSSDGKYGYFSSNMGGKSLDIYSFELYEEARPEEIIFLRGKISSKSPDAAKGMTIELKNTKTNKVTEGVVDESTGEYVAVIAAKDKEPVMMMAKKDGYAFTSQYIDSDKDVIGRPMKMGDLEVNPIEEGQTYRINDITFDTDSYLLSQKVMTILDEFIDFLESNPSVSVSIQGHTDSKGDAKRNLELSEQRAKAVNDYLIIEGIDPGRLAYKGFGASKPLVSNATEEGRAKNRRTEFVIRSK</sequence>
<feature type="domain" description="OmpA-like" evidence="5">
    <location>
        <begin position="553"/>
        <end position="669"/>
    </location>
</feature>
<dbReference type="RefSeq" id="WP_160634380.1">
    <property type="nucleotide sequence ID" value="NZ_WWNE01000018.1"/>
</dbReference>
<keyword evidence="7" id="KW-1185">Reference proteome</keyword>
<evidence type="ECO:0000256" key="1">
    <source>
        <dbReference type="ARBA" id="ARBA00004442"/>
    </source>
</evidence>
<proteinExistence type="predicted"/>
<dbReference type="PRINTS" id="PR01021">
    <property type="entry name" value="OMPADOMAIN"/>
</dbReference>
<dbReference type="EMBL" id="WWNE01000018">
    <property type="protein sequence ID" value="NBG67434.1"/>
    <property type="molecule type" value="Genomic_DNA"/>
</dbReference>
<dbReference type="Gene3D" id="3.30.1330.60">
    <property type="entry name" value="OmpA-like domain"/>
    <property type="match status" value="1"/>
</dbReference>
<evidence type="ECO:0000313" key="6">
    <source>
        <dbReference type="EMBL" id="NBG67434.1"/>
    </source>
</evidence>
<dbReference type="Proteomes" id="UP000470771">
    <property type="component" value="Unassembled WGS sequence"/>
</dbReference>
<dbReference type="AlphaFoldDB" id="A0A6N9NNG1"/>
<dbReference type="InterPro" id="IPR011042">
    <property type="entry name" value="6-blade_b-propeller_TolB-like"/>
</dbReference>
<protein>
    <submittedName>
        <fullName evidence="6">OmpA family protein</fullName>
    </submittedName>
</protein>
<organism evidence="6 7">
    <name type="scientific">Acidiluteibacter ferrifornacis</name>
    <dbReference type="NCBI Taxonomy" id="2692424"/>
    <lineage>
        <taxon>Bacteria</taxon>
        <taxon>Pseudomonadati</taxon>
        <taxon>Bacteroidota</taxon>
        <taxon>Flavobacteriia</taxon>
        <taxon>Flavobacteriales</taxon>
        <taxon>Cryomorphaceae</taxon>
        <taxon>Acidiluteibacter</taxon>
    </lineage>
</organism>
<dbReference type="Gene3D" id="2.120.10.30">
    <property type="entry name" value="TolB, C-terminal domain"/>
    <property type="match status" value="1"/>
</dbReference>
<dbReference type="InterPro" id="IPR006664">
    <property type="entry name" value="OMP_bac"/>
</dbReference>
<evidence type="ECO:0000256" key="3">
    <source>
        <dbReference type="ARBA" id="ARBA00023237"/>
    </source>
</evidence>
<dbReference type="Pfam" id="PF07676">
    <property type="entry name" value="PD40"/>
    <property type="match status" value="4"/>
</dbReference>
<dbReference type="CDD" id="cd07185">
    <property type="entry name" value="OmpA_C-like"/>
    <property type="match status" value="1"/>
</dbReference>
<reference evidence="6 7" key="1">
    <citation type="submission" date="2019-12" db="EMBL/GenBank/DDBJ databases">
        <authorList>
            <person name="Zhao J."/>
        </authorList>
    </citation>
    <scope>NUCLEOTIDE SEQUENCE [LARGE SCALE GENOMIC DNA]</scope>
    <source>
        <strain evidence="6 7">S-15</strain>
    </source>
</reference>
<dbReference type="InterPro" id="IPR050330">
    <property type="entry name" value="Bact_OuterMem_StrucFunc"/>
</dbReference>
<dbReference type="InterPro" id="IPR011990">
    <property type="entry name" value="TPR-like_helical_dom_sf"/>
</dbReference>
<dbReference type="PROSITE" id="PS51123">
    <property type="entry name" value="OMPA_2"/>
    <property type="match status" value="1"/>
</dbReference>
<name>A0A6N9NNG1_9FLAO</name>
<gene>
    <name evidence="6" type="ORF">GQN54_15005</name>
</gene>
<keyword evidence="3" id="KW-0998">Cell outer membrane</keyword>
<evidence type="ECO:0000256" key="4">
    <source>
        <dbReference type="PROSITE-ProRule" id="PRU00473"/>
    </source>
</evidence>
<dbReference type="Gene3D" id="1.25.40.10">
    <property type="entry name" value="Tetratricopeptide repeat domain"/>
    <property type="match status" value="1"/>
</dbReference>
<evidence type="ECO:0000313" key="7">
    <source>
        <dbReference type="Proteomes" id="UP000470771"/>
    </source>
</evidence>
<dbReference type="InterPro" id="IPR006665">
    <property type="entry name" value="OmpA-like"/>
</dbReference>
<dbReference type="SUPFAM" id="SSF82171">
    <property type="entry name" value="DPP6 N-terminal domain-like"/>
    <property type="match status" value="1"/>
</dbReference>
<dbReference type="SUPFAM" id="SSF103088">
    <property type="entry name" value="OmpA-like"/>
    <property type="match status" value="1"/>
</dbReference>
<dbReference type="PANTHER" id="PTHR30329">
    <property type="entry name" value="STATOR ELEMENT OF FLAGELLAR MOTOR COMPLEX"/>
    <property type="match status" value="1"/>
</dbReference>
<dbReference type="SUPFAM" id="SSF81901">
    <property type="entry name" value="HCP-like"/>
    <property type="match status" value="1"/>
</dbReference>
<dbReference type="GO" id="GO:0009279">
    <property type="term" value="C:cell outer membrane"/>
    <property type="evidence" value="ECO:0007669"/>
    <property type="project" value="UniProtKB-SubCell"/>
</dbReference>
<accession>A0A6N9NNG1</accession>
<evidence type="ECO:0000256" key="2">
    <source>
        <dbReference type="ARBA" id="ARBA00023136"/>
    </source>
</evidence>
<dbReference type="Pfam" id="PF00691">
    <property type="entry name" value="OmpA"/>
    <property type="match status" value="1"/>
</dbReference>
<evidence type="ECO:0000259" key="5">
    <source>
        <dbReference type="PROSITE" id="PS51123"/>
    </source>
</evidence>
<comment type="subcellular location">
    <subcellularLocation>
        <location evidence="1">Cell outer membrane</location>
    </subcellularLocation>
</comment>
<dbReference type="InterPro" id="IPR036737">
    <property type="entry name" value="OmpA-like_sf"/>
</dbReference>
<keyword evidence="2 4" id="KW-0472">Membrane</keyword>